<dbReference type="EMBL" id="PNIQ01000852">
    <property type="protein sequence ID" value="PMP76599.1"/>
    <property type="molecule type" value="Genomic_DNA"/>
</dbReference>
<dbReference type="PANTHER" id="PTHR11138:SF5">
    <property type="entry name" value="METHIONYL-TRNA FORMYLTRANSFERASE, MITOCHONDRIAL"/>
    <property type="match status" value="1"/>
</dbReference>
<evidence type="ECO:0000256" key="2">
    <source>
        <dbReference type="ARBA" id="ARBA00012261"/>
    </source>
</evidence>
<dbReference type="InterPro" id="IPR002376">
    <property type="entry name" value="Formyl_transf_N"/>
</dbReference>
<feature type="binding site" evidence="5">
    <location>
        <begin position="109"/>
        <end position="112"/>
    </location>
    <ligand>
        <name>(6S)-5,6,7,8-tetrahydrofolate</name>
        <dbReference type="ChEBI" id="CHEBI:57453"/>
    </ligand>
</feature>
<evidence type="ECO:0000256" key="4">
    <source>
        <dbReference type="ARBA" id="ARBA00022917"/>
    </source>
</evidence>
<dbReference type="InterPro" id="IPR005794">
    <property type="entry name" value="Fmt"/>
</dbReference>
<keyword evidence="4 5" id="KW-0648">Protein biosynthesis</keyword>
<dbReference type="CDD" id="cd08646">
    <property type="entry name" value="FMT_core_Met-tRNA-FMT_N"/>
    <property type="match status" value="1"/>
</dbReference>
<dbReference type="Pfam" id="PF02911">
    <property type="entry name" value="Formyl_trans_C"/>
    <property type="match status" value="1"/>
</dbReference>
<sequence length="314" mass="33582">MRIIFLGSPSYAVHALDALVAAGYTIVGVVTQPDRPAGRDRRLTPPPVKVAALAHGLPVLQPETLRAPAVVETLRALQPDVGVVAAYGEILRRAVLEIPPLGYLNIHPSLLPLYRGPTPVAGAILAGETVTGVTIMRLDPGMDSGPILAQAMVDLPPNARTGPLTDELFRLGATLLVEVLPRYVRGEIELRPQDHGQATVTKMLKKEDGRIDWTLPAIVIERMTRAYDPWPSAYTFWRGQMLRIMSAAVVPTDALATPGMVIGRSAHGHPLVQTGSDALELVEVQPASRRPMSGAAWLAGVHAPEIVLGADTPL</sequence>
<dbReference type="Gene3D" id="3.40.50.12230">
    <property type="match status" value="1"/>
</dbReference>
<comment type="function">
    <text evidence="5">Attaches a formyl group to the free amino group of methionyl-tRNA(fMet). The formyl group appears to play a dual role in the initiator identity of N-formylmethionyl-tRNA by promoting its recognition by IF2 and preventing the misappropriation of this tRNA by the elongation apparatus.</text>
</comment>
<dbReference type="InterPro" id="IPR011034">
    <property type="entry name" value="Formyl_transferase-like_C_sf"/>
</dbReference>
<accession>A0A2J6WZ33</accession>
<dbReference type="Pfam" id="PF00551">
    <property type="entry name" value="Formyl_trans_N"/>
    <property type="match status" value="1"/>
</dbReference>
<evidence type="ECO:0000256" key="3">
    <source>
        <dbReference type="ARBA" id="ARBA00022679"/>
    </source>
</evidence>
<dbReference type="SUPFAM" id="SSF53328">
    <property type="entry name" value="Formyltransferase"/>
    <property type="match status" value="1"/>
</dbReference>
<comment type="similarity">
    <text evidence="1 5">Belongs to the Fmt family.</text>
</comment>
<name>A0A2J6WZ33_9CHLR</name>
<dbReference type="GO" id="GO:0004479">
    <property type="term" value="F:methionyl-tRNA formyltransferase activity"/>
    <property type="evidence" value="ECO:0007669"/>
    <property type="project" value="UniProtKB-UniRule"/>
</dbReference>
<dbReference type="InterPro" id="IPR005793">
    <property type="entry name" value="Formyl_trans_C"/>
</dbReference>
<dbReference type="PANTHER" id="PTHR11138">
    <property type="entry name" value="METHIONYL-TRNA FORMYLTRANSFERASE"/>
    <property type="match status" value="1"/>
</dbReference>
<dbReference type="EC" id="2.1.2.9" evidence="2 5"/>
<dbReference type="NCBIfam" id="TIGR00460">
    <property type="entry name" value="fmt"/>
    <property type="match status" value="1"/>
</dbReference>
<organism evidence="8 9">
    <name type="scientific">Chloroflexus aggregans</name>
    <dbReference type="NCBI Taxonomy" id="152260"/>
    <lineage>
        <taxon>Bacteria</taxon>
        <taxon>Bacillati</taxon>
        <taxon>Chloroflexota</taxon>
        <taxon>Chloroflexia</taxon>
        <taxon>Chloroflexales</taxon>
        <taxon>Chloroflexineae</taxon>
        <taxon>Chloroflexaceae</taxon>
        <taxon>Chloroflexus</taxon>
    </lineage>
</organism>
<reference evidence="8 9" key="1">
    <citation type="submission" date="2018-01" db="EMBL/GenBank/DDBJ databases">
        <title>Metagenomic assembled genomes from two thermal pools in the Uzon Caldera, Kamchatka, Russia.</title>
        <authorList>
            <person name="Wilkins L."/>
            <person name="Ettinger C."/>
        </authorList>
    </citation>
    <scope>NUCLEOTIDE SEQUENCE [LARGE SCALE GENOMIC DNA]</scope>
    <source>
        <strain evidence="8">ZAV-02</strain>
    </source>
</reference>
<comment type="caution">
    <text evidence="8">The sequence shown here is derived from an EMBL/GenBank/DDBJ whole genome shotgun (WGS) entry which is preliminary data.</text>
</comment>
<dbReference type="CDD" id="cd08704">
    <property type="entry name" value="Met_tRNA_FMT_C"/>
    <property type="match status" value="1"/>
</dbReference>
<dbReference type="GO" id="GO:0005829">
    <property type="term" value="C:cytosol"/>
    <property type="evidence" value="ECO:0007669"/>
    <property type="project" value="TreeGrafter"/>
</dbReference>
<protein>
    <recommendedName>
        <fullName evidence="2 5">Methionyl-tRNA formyltransferase</fullName>
        <ecNumber evidence="2 5">2.1.2.9</ecNumber>
    </recommendedName>
</protein>
<dbReference type="InterPro" id="IPR044135">
    <property type="entry name" value="Met-tRNA-FMT_C"/>
</dbReference>
<evidence type="ECO:0000256" key="5">
    <source>
        <dbReference type="HAMAP-Rule" id="MF_00182"/>
    </source>
</evidence>
<comment type="catalytic activity">
    <reaction evidence="5">
        <text>L-methionyl-tRNA(fMet) + (6R)-10-formyltetrahydrofolate = N-formyl-L-methionyl-tRNA(fMet) + (6S)-5,6,7,8-tetrahydrofolate + H(+)</text>
        <dbReference type="Rhea" id="RHEA:24380"/>
        <dbReference type="Rhea" id="RHEA-COMP:9952"/>
        <dbReference type="Rhea" id="RHEA-COMP:9953"/>
        <dbReference type="ChEBI" id="CHEBI:15378"/>
        <dbReference type="ChEBI" id="CHEBI:57453"/>
        <dbReference type="ChEBI" id="CHEBI:78530"/>
        <dbReference type="ChEBI" id="CHEBI:78844"/>
        <dbReference type="ChEBI" id="CHEBI:195366"/>
        <dbReference type="EC" id="2.1.2.9"/>
    </reaction>
</comment>
<evidence type="ECO:0000259" key="6">
    <source>
        <dbReference type="Pfam" id="PF00551"/>
    </source>
</evidence>
<feature type="domain" description="Formyl transferase N-terminal" evidence="6">
    <location>
        <begin position="1"/>
        <end position="180"/>
    </location>
</feature>
<evidence type="ECO:0000313" key="9">
    <source>
        <dbReference type="Proteomes" id="UP000243376"/>
    </source>
</evidence>
<feature type="domain" description="Formyl transferase C-terminal" evidence="7">
    <location>
        <begin position="204"/>
        <end position="300"/>
    </location>
</feature>
<evidence type="ECO:0000259" key="7">
    <source>
        <dbReference type="Pfam" id="PF02911"/>
    </source>
</evidence>
<proteinExistence type="inferred from homology"/>
<keyword evidence="3 5" id="KW-0808">Transferase</keyword>
<dbReference type="AlphaFoldDB" id="A0A2J6WZ33"/>
<dbReference type="Proteomes" id="UP000243376">
    <property type="component" value="Unassembled WGS sequence"/>
</dbReference>
<dbReference type="InterPro" id="IPR041711">
    <property type="entry name" value="Met-tRNA-FMT_N"/>
</dbReference>
<evidence type="ECO:0000256" key="1">
    <source>
        <dbReference type="ARBA" id="ARBA00010699"/>
    </source>
</evidence>
<dbReference type="HAMAP" id="MF_00182">
    <property type="entry name" value="Formyl_trans"/>
    <property type="match status" value="1"/>
</dbReference>
<gene>
    <name evidence="5" type="primary">fmt</name>
    <name evidence="8" type="ORF">C0184_12780</name>
</gene>
<evidence type="ECO:0000313" key="8">
    <source>
        <dbReference type="EMBL" id="PMP76599.1"/>
    </source>
</evidence>
<dbReference type="InterPro" id="IPR036477">
    <property type="entry name" value="Formyl_transf_N_sf"/>
</dbReference>
<dbReference type="SUPFAM" id="SSF50486">
    <property type="entry name" value="FMT C-terminal domain-like"/>
    <property type="match status" value="1"/>
</dbReference>